<feature type="non-terminal residue" evidence="18">
    <location>
        <position position="1"/>
    </location>
</feature>
<evidence type="ECO:0000256" key="3">
    <source>
        <dbReference type="ARBA" id="ARBA00004245"/>
    </source>
</evidence>
<feature type="coiled-coil region" evidence="15">
    <location>
        <begin position="4109"/>
        <end position="4136"/>
    </location>
</feature>
<dbReference type="InterPro" id="IPR047290">
    <property type="entry name" value="CH_SYNE1_rpt1"/>
</dbReference>
<proteinExistence type="inferred from homology"/>
<evidence type="ECO:0000256" key="9">
    <source>
        <dbReference type="ARBA" id="ARBA00022989"/>
    </source>
</evidence>
<dbReference type="Gene3D" id="1.20.58.60">
    <property type="match status" value="22"/>
</dbReference>
<feature type="non-terminal residue" evidence="18">
    <location>
        <position position="6285"/>
    </location>
</feature>
<evidence type="ECO:0000256" key="8">
    <source>
        <dbReference type="ARBA" id="ARBA00022737"/>
    </source>
</evidence>
<feature type="coiled-coil region" evidence="15">
    <location>
        <begin position="5406"/>
        <end position="5433"/>
    </location>
</feature>
<evidence type="ECO:0000256" key="16">
    <source>
        <dbReference type="SAM" id="MobiDB-lite"/>
    </source>
</evidence>
<dbReference type="SUPFAM" id="SSF47576">
    <property type="entry name" value="Calponin-homology domain, CH-domain"/>
    <property type="match status" value="1"/>
</dbReference>
<feature type="coiled-coil region" evidence="15">
    <location>
        <begin position="6189"/>
        <end position="6219"/>
    </location>
</feature>
<feature type="coiled-coil region" evidence="15">
    <location>
        <begin position="5115"/>
        <end position="5142"/>
    </location>
</feature>
<comment type="subcellular location">
    <subcellularLocation>
        <location evidence="3">Cytoplasm</location>
        <location evidence="3">Cytoskeleton</location>
    </subcellularLocation>
    <subcellularLocation>
        <location evidence="2">Cytoplasm</location>
        <location evidence="2">Myofibril</location>
        <location evidence="2">Sarcomere</location>
    </subcellularLocation>
    <subcellularLocation>
        <location evidence="1">Nucleus membrane</location>
    </subcellularLocation>
</comment>
<comment type="caution">
    <text evidence="18">The sequence shown here is derived from an EMBL/GenBank/DDBJ whole genome shotgun (WGS) entry which is preliminary data.</text>
</comment>
<evidence type="ECO:0000256" key="6">
    <source>
        <dbReference type="ARBA" id="ARBA00022553"/>
    </source>
</evidence>
<name>A0A7K9UKN1_ANSSE</name>
<dbReference type="Pfam" id="PF25803">
    <property type="entry name" value="Spectrin_SYNE1_2"/>
    <property type="match status" value="1"/>
</dbReference>
<dbReference type="Proteomes" id="UP000567872">
    <property type="component" value="Unassembled WGS sequence"/>
</dbReference>
<reference evidence="18 19" key="1">
    <citation type="submission" date="2019-09" db="EMBL/GenBank/DDBJ databases">
        <title>Bird 10,000 Genomes (B10K) Project - Family phase.</title>
        <authorList>
            <person name="Zhang G."/>
        </authorList>
    </citation>
    <scope>NUCLEOTIDE SEQUENCE [LARGE SCALE GENOMIC DNA]</scope>
    <source>
        <strain evidence="18">B10K-DU-001-57</strain>
        <tissue evidence="18">Muscle</tissue>
    </source>
</reference>
<keyword evidence="7" id="KW-0812">Transmembrane</keyword>
<dbReference type="PROSITE" id="PS50021">
    <property type="entry name" value="CH"/>
    <property type="match status" value="2"/>
</dbReference>
<feature type="coiled-coil region" evidence="15">
    <location>
        <begin position="5698"/>
        <end position="5773"/>
    </location>
</feature>
<gene>
    <name evidence="18" type="primary">Syne1</name>
    <name evidence="18" type="ORF">ANSSEM_R07509</name>
</gene>
<evidence type="ECO:0000256" key="7">
    <source>
        <dbReference type="ARBA" id="ARBA00022692"/>
    </source>
</evidence>
<evidence type="ECO:0000259" key="17">
    <source>
        <dbReference type="PROSITE" id="PS50021"/>
    </source>
</evidence>
<keyword evidence="13" id="KW-0206">Cytoskeleton</keyword>
<dbReference type="FunFam" id="1.10.418.10:FF:000037">
    <property type="entry name" value="nesprin-1 isoform X1"/>
    <property type="match status" value="1"/>
</dbReference>
<keyword evidence="12" id="KW-0009">Actin-binding</keyword>
<sequence length="6285" mass="721488">DEQESVQKRTFTKWINTHLAKRNPPMLVNDLFEDIKDGVMLIALLEVLSGQKLPCEQGRQLKRIHWVANIGTALKFLEGRRIKLVNINSTDIADGRPSIVLGLVWTIILYFQIEELTSNLPQLQSLSSSASSVESVVSSETASPPSKRKVVTKVQGSARKALLKWIQYTAAKQVGIEIKDFGQSWRSGVAFHSVIHAIRPDLVDMEKVKARSNRENLEEAFTLAETELGIPRLLDPEDVNVDKPDEKSIMTYVAQFLKYYPDPHHMVADVQENDKEDRLMLRDLKVWAEQFERDLARAQVAETSLQEKYQSFKHFRVQYELKRKPIELATQSLRKDGKLSLDQAMVKQAWDRVSSRLFDWHIHLDKSLPAPLGTIGAWLYRAEVALREEVSIQQAHEETANIIHRKLEQLKDLLKNIEGHKKTFHEIHGARSVNGVPVPPEQLEDMAERFNFVVSSSELHLLKMEFLELKYRLLSLLVLAESKLKSWIIKYGRRESVELLLQNYISVIENSKFFEQYEVTYQILKRAAEMYAKANGSVEEVENVMKFMNETTAQWRNLSVEVRSVRSMLEEVIANWDRYSSTVAGLQAWLEDAEKMLNQPEHSKKDFFRHLPHWIQQHTAMNDAGNFLIETCDETISRDLKQQLLLLNGRWRELFMQVKQYARADELDKMRKEYLDGVASLTAFVDGSNRKISTPVELSFLDVKMFVQDLENINQKLPAMEAQYKMVTRTAQLVTKEVSQEEVNEMLATLTRIKEHLSKVKEYSCALLYECQQLLSPLEEQEKQITNFYESLEKVNEIISIVDPEAQPTTVLKQKAQDLVAYQENCKKALSLIERNSQSILQSVASSEVLQHFHQSTFQKKVTQVQITFQNMVRKAGDWRKNIEANSRLMKKFEESRAELEKVIQIANCCLKEKGNPEELLRKHSEFFNQLDQRVLNAFLKACDELTDILPEQEQHSLQEAVRKLHRQWKDLQTEAPYHLIHLKIEVQKSKLLVTVEECKAELALQNKVLSREGKERMIEEHKLFFGDKGSYHLCEKRLQRIEELCQKLPVSDPVRATLESSQRILKELKSQIDSTYTKLTEHSDTWKGYKNRFSKLANWISSTERELKKIKESVNDTAKYEQFKSYVREIRQNINKQGENHSWLKSRLAVLTSICTDIEAKKTEDELCKLSSDFKGLLDLLAEIEKTLGTVGDCVQYKEEVKSAIEELINNSKEAQAEAEKILDTESLLQAQQLLFHHQQRTRRLRAKRQDVQQQIFQAKQLQIEGGLPITMQEDLLKLEGTLENMQQTMEKREEQLQVTINKWEQFERDKETVVKYLNQASSALERILNFSSLESLSSELDQTKELSKHTEAMAVQAENLVKNSSEIQLGSKNKQSLQQQAKSIQEQVKKVEITLEEDIKSMEMVKNKWDHFGNNFEALSIWIAEKEKELETLETTSSPLDIQISQIKVINKEIDGKITGISKLEEEAESFSQFVTSGECAHIKAKLTHIKRYWEELRDHAQRLEGTITENASAQQKYEECLKQVQQSVSEFETKLAEPLTSCTSSFATYGALQDCTDLCHTVEKLSNTLASLSACARKVSNKEKAAQEVTALQQKYEKVLEGAKEKQILLETLVAQWQKQEKDLSAFLAWLEGCEAAAKPSEQYVPADRVKLEGELQSLQDLQADFESHASVYASLLQLNKSLFPTASKEHVEAMKEKFEELDERWKTLPQTVDKRISFLQSLVAEHGQFDELLLSFSDWIKQFLAELQATSEINTADQVLAASHNKNHSMEIESKKQQLQSLKEHVDKLCSFSCPEDQQTLQGKTEDCFQIFQEASQITSQRQEALDQLRVFLELHSAASGVLHQLRQTVEKTGNMDKAKSELLEKELHDVIQSLNKLESVAISLDGSLTKAQYHLKHGISEQRTSCRAVVDNLCLELEAVQNLLGTKQSEAEALATLRRSFMEHKEQLLKSIEDTEEKVDKEVLREATLQALQQRLRAFNQLDEELSSHQHELQWLMDKAKQIAQKDITLAPEIDREINHLESLWEDTKKVIQEKKEQSCILIDLMKEYQSLRSTVTKVIDSADSASVVKSIWKDHEDIRRSLSKHEAAKNDLSDKQKDLDTFTNKGKHLLAELKRVHSCDCTVIKTDMNSTVDKWLDVSERIEDNIDRLSVSVSLWDDILKIGDEVDGWCNKCISQLNEGISNLSNSQRMEVILKDFQSQVKDKEQKLEQLSSKISDLKELTHSQEPPADLQFVESDLRQKLEHVKEMSETAKETLKDFSTQKMQLQNFIGQTTDWLTKVEETLLGCARNLDPESLNKVKETQKDLQLQQSSIDSTRENLNRLCRKYHSVELETLGGTVTSLIKKYEAVNQLCSRTQASMQESLEKHFLYSMQEFQEWFSDVKAAVKDSSDRSGDSKAIEAKLHDLQIVLDSVSEGQNKLDAACKEGESLYACLPKPVVIHIQEQITKSNQNFQEFLNQCLNDKQALEACASCLGSFEDQHKKLSLWIHDMEERINTEALGESKQLIPEKKKEVQKVEKFLEELLTSRESFDKLSQMAQALNEEGHGAGREVRLASQHLTSYQNMVKAVKDKLRTCQLSLQEHLTLEEALQSMWSWVKEVQAKLASSESTVGSKATLEKRLTQIQEILLLKGDGEVKLNMAIGKGEQALKSSNEEGQKVIQTELQTLKDVWNDIISTSVNWQSCLESVVSQWNEYLERKKQLEQWLEKLDHKVEQPLEQQEGLKEKFAQLDHFQAIVSEIEDHSGDLQQLIEKAAELYEKTEDDSFGAAAQEELKTQFNDITTVAKEKMKKVEDIVKDHLLYLDAVHEFTDWLHSAKEELHRWSDATGDTSTIQKKLAKINELVDSRQIGAGRLGRVETLAPAAKHSTTAGGCHLLAAEMQALQSDWKQWEESALQSQRSLRDVLSQMALSEREFAAQVAQLEEAVQRFGGLLATWSQSLAPLDGGHTDTEIVESWRKEKETSDALVKSEHMIDEIKTQLNDLCRFSRDLSTHSSKVSGLIKEYNSICLQASKGCQSKEQILQQRFRTTFRDFQQWLVNAKVTTAKCFDVPQNISEASESLQKIQEFLSESENGQHKLNLVASKGELLCSILPKEKAKVIRDKSATAKEDWKNFISTLHQKESALENLKIQMKDFEATAEPLAEWLSTTEKMVQGSSSRLHDLPSKRREQQKLQSVLEEISCHEHQLNRLKEKAQQLWEEQAVSKSFMRRVSQLSSQYLTLSNLTKEKVSRMDRVVAEHQQFSHSVKDLQDWVADAVHMLESYCHPTADKNVLDSRMLKLEGLLTVKQEKEIQMKMVLTRGESVLQNTSLEGVQVIERQLQSLKDNWASLLSACIQCKSQLEGALSKWTSYQDDVSQFTSWMDKVEASMNASERQYAELREKTAALSKAKLLSEEVLSHSSLLKTIEVKGSGMAEHYVTQLELQDLQERYKLLKDRTREAVTKAEGRVNLHQEYQRNLKAFETWLEKEQEKLDCLSHLEGDAQKQEATLRDLQELQVHCAEGQALLNAAVHAREEVIPWGMPQIEDRALESIRQDWQLYQHRLSEARNQLNATVSRLRLMEKKFQKVNDWLTDLEEKVAIRTGRQSGRATKEMQLQQMKKWHEEITIYKDDVEEVGILAQQILEEGLTTSRMGSQATQLTSRYQTLVLRVLEQIKFLEEEIRCMEESELAFSAYTNWYGATNKNFRNVITKFDVLDKIAMEKKVQKLELLLSDMDIGHSLLKSAREKGERAIKYMEENEVDQLRKEIGDHVEQLEELAGSIRKEHMTSEKCLQLAKEFSDKYKAQTQWLTEYQTMLHAPVEPKSELYEKKAQLSKYKSIQQTILSHEPSIKSVIEKGEALFDLVNDVTLKSNIQDLQSSYQELCSATKAYVETLEVRVKEHEDYNSDLQEGEKWLLHMSSRLVSPDLMESNNLEIITQQLANHKAIMEEISGFEDRLNNLKSKGDYLINQCTEHLQAKFKQNIQSHLQGTRDSYSAICSTAQRVYQSLEHELQKHVNHQDTLQQCQTWLSTVQSELKPSTWTPFSLADAVKQVKHFRALQEQANTYLDLLCSMCDLSDATVKTTATDIQQTKQMIEQQIMHSQYLAQGWEEIKQMKAELWIYFQDADQQLQNLKRRRAELELNIAQNMVLQVKEFSQKLQSKQSALTSVTEKINKLTQGQESPEHKEIGQLSNQWLDLCLQAHSLLIQREEDLQRTGDYHDRMNVVEVFLEKLTKEWDNLARSDAESTNVHLEALQKLALALQERRFALEDLKDQKQKMVEHLNLDDKELVKEQFGHFEHRWTQLEDLVKRKIQVSVSTLEELSLVHSRFQELMEWAEEQQPSISEALKQSPPPDLAQSLLMDHLTICSELEAKQLVLKTLMKDADRVMTNLGLNERQELQKALSDAQHHVDCLSDLVGQRRKHLNKALSEKTQFLMAVFQATNQIHQHEKKVMFPEHICLFPEDVNKQIRTCKNAQANLKAYQNEVTGLWAKGRDLMKEATEQEKSEVLGKLQELQNIYDTVLQKCNQRLLELEKNIVSRKYFKEDLDKACHWLKQADIVTFPEVNVMNSNSELYTQLSKYQQILEQSPEYENLLLALQRDGQEILPSLNEVDHSYLDEKLNILPQQFNTVTALAKDKFYKVQEAIYARKEYASLIELTTKALTELEDQFINTDKAPAAVVAKEAVSLQQAYRDLLGEAVSLGAAVDELNQKKEAFRSTGQPWQPDEMLKLVTLYHKLKRQIEQKINLLEDTIEACQEHEKMCTQLEAQLEAVKKEQIKVNEEMLPIEEKLKIYHSLVGSLQDSGSLLKRITEHVEALSPQLDPSACETTNHQVQSWQDKLKSLHAAIGDTVMDCENRLVQSIDFQTEICRSLDWLRWVKTELNGTLSLDLKLQSIQEEIRKVQIHQEEVQSSLRVMNALSNKEKEKYMKAKELIPADLENTLAELTELDGEVQEAIHMRQATLEKLYSLCQRYYQVLQIANDWLEDAQEFLHLVRNGLDVENSEGNLRNHIEFFSTESQFSNHLKELQGLVSEMEPFIQATIREQLMQNLGALEEKGKGTKQEAKTQQELLQRCASEWQEYQTARQKVIEVMNEAEKKLSEFSVAKAASSHEAEEKLLTHKTLVSVVNSFHEKIAALEEKASQLEKLSNDASKATISRSMTTVWQRWTRLRNVAQEQEKILEDAVQEWKGFNEKIQKATVAIDQLQDRLPESSVEKASKTELLELLDYHSSFLLEVEHQLSSLGLLKQHALNMLQDVEIKPPSQEELPVMQEIKAMQDRCHNMQQKVKKGVKLVKQEVKEREEFEAEINIVKTWIQETNEYLLNPDVEVDTQLQELQSLLGEVTTHRQAVEKMAEQQQNKYLGLYTILPSELSLHLAEVGLALVTVQDQIQTKEKEAQHVKTLNQEFGQKIQGIANELNTILSKLKKKTNDIAQAKLEQKTLGEELDSCNIKLVELDASVQDFAEQNIPLAKQLANRIGKLTALHQQTIRQAEYRAAKLSQAASHLEEYNEMLEFILKWTEKANILVHGSITWNSSSQLRDQFKAYQTMLEESGEIHGDLEAMSERIEYLASVYSTEGMSQQVLELGRRTEELQQVIKVRLPNLQDAAKDMKKFEVELRALQAALEQAQATLTSPELGRLSLKEQLSHRQHLLSEMESLKPKVHAVQVCQSALRIPEEVVTSLPICHSALRLQEEASRLQHTAIQQCNIMQATVVQYEQYEQEMKHLQQMIESAHREIQDKPIATSNIHELQVQISRHEELAQKIKGYQEQIASLNSKCKMLTMKAKHATMLLTVTEVEGLSEGMEELDSDLLPAHPAHPSVVMMTAGRCHTLLSPVTEESGEEGTNSEISSPPACRSPSPVANTDASVNQDIAYYQALSAEQLQTEAAKIQPSTSATQEFYEPGLESAASAKLDDLQRSWETLKNVISEKQRTLYEALERQQKYQDTLQSISTKMETTEFKLNESLEPAKSPESQMAEHQALMDEILMLQEEITELQTSLAQELVSESLDAEAADQLALQSTLTVLAERMATIRMKASGKRQLLEEKLSEQLEEQRQEQALQRYRCEADELDHWLLNTRATLDTALVTAEEPMDMEAQLVDCQNMLVEIEQKVVALSELSVHNENLLMEGKAHTKDEAEQLAVKLRTLKGSLLELQKVLHDKQINIQGSLQEKEESNLDLVSSQSPSVQEWLAQARTTRSQQQQSTLQQQKELEQELEEQKNLLRSVACRGEEILTQQGAPEGLCISEKPDILSEELGLEGEKPSSEEQLKMKWESLNHEFNTKQRLLQKVLEQEQ</sequence>
<dbReference type="PROSITE" id="PS00020">
    <property type="entry name" value="ACTININ_2"/>
    <property type="match status" value="1"/>
</dbReference>
<dbReference type="GO" id="GO:0003779">
    <property type="term" value="F:actin binding"/>
    <property type="evidence" value="ECO:0007669"/>
    <property type="project" value="UniProtKB-KW"/>
</dbReference>
<dbReference type="InterPro" id="IPR018159">
    <property type="entry name" value="Spectrin/alpha-actinin"/>
</dbReference>
<feature type="coiled-coil region" evidence="15">
    <location>
        <begin position="4452"/>
        <end position="4505"/>
    </location>
</feature>
<feature type="coiled-coil region" evidence="15">
    <location>
        <begin position="1199"/>
        <end position="1226"/>
    </location>
</feature>
<dbReference type="InterPro" id="IPR001715">
    <property type="entry name" value="CH_dom"/>
</dbReference>
<comment type="similarity">
    <text evidence="4">Belongs to the nesprin family.</text>
</comment>
<dbReference type="SMART" id="SM00150">
    <property type="entry name" value="SPEC"/>
    <property type="match status" value="26"/>
</dbReference>
<dbReference type="FunFam" id="1.20.58.60:FF:000177">
    <property type="entry name" value="nesprin-1 isoform X5"/>
    <property type="match status" value="1"/>
</dbReference>
<dbReference type="Pfam" id="PF25034">
    <property type="entry name" value="Spectrin_SYNE1"/>
    <property type="match status" value="1"/>
</dbReference>
<keyword evidence="19" id="KW-1185">Reference proteome</keyword>
<dbReference type="InterPro" id="IPR057932">
    <property type="entry name" value="Spectrin_SYNE1_3"/>
</dbReference>
<dbReference type="CDD" id="cd21243">
    <property type="entry name" value="CH_SYNE1_rpt2"/>
    <property type="match status" value="1"/>
</dbReference>
<dbReference type="SMART" id="SM01115">
    <property type="entry name" value="cwf21"/>
    <property type="match status" value="1"/>
</dbReference>
<feature type="coiled-coil region" evidence="15">
    <location>
        <begin position="5592"/>
        <end position="5619"/>
    </location>
</feature>
<keyword evidence="5" id="KW-0963">Cytoplasm</keyword>
<dbReference type="PANTHER" id="PTHR14514">
    <property type="entry name" value="PKA ANCHORING PROTEIN"/>
    <property type="match status" value="1"/>
</dbReference>
<keyword evidence="14" id="KW-0539">Nucleus</keyword>
<dbReference type="Pfam" id="PF00307">
    <property type="entry name" value="CH"/>
    <property type="match status" value="2"/>
</dbReference>
<accession>A0A7K9UKN1</accession>
<dbReference type="Gene3D" id="1.10.418.10">
    <property type="entry name" value="Calponin-like domain"/>
    <property type="match status" value="2"/>
</dbReference>
<dbReference type="InterPro" id="IPR001589">
    <property type="entry name" value="Actinin_actin-bd_CS"/>
</dbReference>
<dbReference type="Pfam" id="PF00435">
    <property type="entry name" value="Spectrin"/>
    <property type="match status" value="5"/>
</dbReference>
<keyword evidence="10 15" id="KW-0175">Coiled coil</keyword>
<feature type="coiled-coil region" evidence="15">
    <location>
        <begin position="2081"/>
        <end position="2111"/>
    </location>
</feature>
<dbReference type="SMART" id="SM00033">
    <property type="entry name" value="CH"/>
    <property type="match status" value="2"/>
</dbReference>
<feature type="coiled-coil region" evidence="15">
    <location>
        <begin position="3172"/>
        <end position="3206"/>
    </location>
</feature>
<dbReference type="InterPro" id="IPR002017">
    <property type="entry name" value="Spectrin_repeat"/>
</dbReference>
<evidence type="ECO:0000256" key="11">
    <source>
        <dbReference type="ARBA" id="ARBA00023136"/>
    </source>
</evidence>
<dbReference type="InterPro" id="IPR057057">
    <property type="entry name" value="Spectrin_SYNE1"/>
</dbReference>
<keyword evidence="9" id="KW-1133">Transmembrane helix</keyword>
<feature type="coiled-coil region" evidence="15">
    <location>
        <begin position="1277"/>
        <end position="1304"/>
    </location>
</feature>
<dbReference type="FunFam" id="1.20.58.60:FF:000182">
    <property type="entry name" value="Spectrin repeat containing, nuclear envelope 1a"/>
    <property type="match status" value="1"/>
</dbReference>
<dbReference type="PANTHER" id="PTHR14514:SF3">
    <property type="entry name" value="NESPRIN-1"/>
    <property type="match status" value="1"/>
</dbReference>
<feature type="coiled-coil region" evidence="15">
    <location>
        <begin position="2200"/>
        <end position="2227"/>
    </location>
</feature>
<evidence type="ECO:0000256" key="15">
    <source>
        <dbReference type="SAM" id="Coils"/>
    </source>
</evidence>
<feature type="coiled-coil region" evidence="15">
    <location>
        <begin position="1369"/>
        <end position="1396"/>
    </location>
</feature>
<keyword evidence="11" id="KW-0472">Membrane</keyword>
<feature type="region of interest" description="Disordered" evidence="16">
    <location>
        <begin position="5824"/>
        <end position="5851"/>
    </location>
</feature>
<dbReference type="CDD" id="cd00176">
    <property type="entry name" value="SPEC"/>
    <property type="match status" value="3"/>
</dbReference>
<evidence type="ECO:0000313" key="19">
    <source>
        <dbReference type="Proteomes" id="UP000567872"/>
    </source>
</evidence>
<evidence type="ECO:0000256" key="4">
    <source>
        <dbReference type="ARBA" id="ARBA00008619"/>
    </source>
</evidence>
<evidence type="ECO:0000256" key="5">
    <source>
        <dbReference type="ARBA" id="ARBA00022490"/>
    </source>
</evidence>
<feature type="coiled-coil region" evidence="15">
    <location>
        <begin position="3368"/>
        <end position="3395"/>
    </location>
</feature>
<evidence type="ECO:0000313" key="18">
    <source>
        <dbReference type="EMBL" id="NXI61385.1"/>
    </source>
</evidence>
<dbReference type="FunFam" id="1.20.58.60:FF:000139">
    <property type="entry name" value="nesprin-1 isoform X1"/>
    <property type="match status" value="1"/>
</dbReference>
<evidence type="ECO:0000256" key="14">
    <source>
        <dbReference type="ARBA" id="ARBA00023242"/>
    </source>
</evidence>
<dbReference type="FunFam" id="1.20.58.60:FF:000181">
    <property type="entry name" value="Spectrin repeat containing, nuclear envelope 1a"/>
    <property type="match status" value="1"/>
</dbReference>
<dbReference type="PROSITE" id="PS00019">
    <property type="entry name" value="ACTININ_1"/>
    <property type="match status" value="1"/>
</dbReference>
<dbReference type="InterPro" id="IPR013170">
    <property type="entry name" value="mRNA_splic_Cwf21_dom"/>
</dbReference>
<evidence type="ECO:0000256" key="13">
    <source>
        <dbReference type="ARBA" id="ARBA00023212"/>
    </source>
</evidence>
<dbReference type="EMBL" id="VXAA01000247">
    <property type="protein sequence ID" value="NXI61385.1"/>
    <property type="molecule type" value="Genomic_DNA"/>
</dbReference>
<keyword evidence="8" id="KW-0677">Repeat</keyword>
<evidence type="ECO:0000256" key="1">
    <source>
        <dbReference type="ARBA" id="ARBA00004126"/>
    </source>
</evidence>
<feature type="coiled-coil region" evidence="15">
    <location>
        <begin position="2305"/>
        <end position="2339"/>
    </location>
</feature>
<protein>
    <submittedName>
        <fullName evidence="18">SYNE1 protein</fullName>
    </submittedName>
</protein>
<evidence type="ECO:0000256" key="10">
    <source>
        <dbReference type="ARBA" id="ARBA00023054"/>
    </source>
</evidence>
<feature type="coiled-coil region" evidence="15">
    <location>
        <begin position="4722"/>
        <end position="4770"/>
    </location>
</feature>
<dbReference type="GO" id="GO:0005856">
    <property type="term" value="C:cytoskeleton"/>
    <property type="evidence" value="ECO:0007669"/>
    <property type="project" value="UniProtKB-SubCell"/>
</dbReference>
<dbReference type="GO" id="GO:0030017">
    <property type="term" value="C:sarcomere"/>
    <property type="evidence" value="ECO:0007669"/>
    <property type="project" value="UniProtKB-SubCell"/>
</dbReference>
<keyword evidence="6" id="KW-0597">Phosphoprotein</keyword>
<dbReference type="FunFam" id="1.10.418.10:FF:000033">
    <property type="entry name" value="nesprin-1 isoform X1"/>
    <property type="match status" value="1"/>
</dbReference>
<dbReference type="InterPro" id="IPR047291">
    <property type="entry name" value="CH_SYNE1_rpt2"/>
</dbReference>
<dbReference type="OrthoDB" id="18853at2759"/>
<feature type="domain" description="Calponin-homology (CH)" evidence="17">
    <location>
        <begin position="5"/>
        <end position="112"/>
    </location>
</feature>
<feature type="domain" description="Calponin-homology (CH)" evidence="17">
    <location>
        <begin position="156"/>
        <end position="261"/>
    </location>
</feature>
<dbReference type="CDD" id="cd21241">
    <property type="entry name" value="CH_SYNE1_rpt1"/>
    <property type="match status" value="1"/>
</dbReference>
<dbReference type="SUPFAM" id="SSF46966">
    <property type="entry name" value="Spectrin repeat"/>
    <property type="match status" value="30"/>
</dbReference>
<dbReference type="InterPro" id="IPR036872">
    <property type="entry name" value="CH_dom_sf"/>
</dbReference>
<dbReference type="FunFam" id="1.20.58.60:FF:000386">
    <property type="entry name" value="Spectrin repeat containing, nuclear envelope 1a"/>
    <property type="match status" value="1"/>
</dbReference>
<organism evidence="18 19">
    <name type="scientific">Anseranas semipalmata</name>
    <name type="common">Magpie goose</name>
    <name type="synonym">Anas semipalmata</name>
    <dbReference type="NCBI Taxonomy" id="8851"/>
    <lineage>
        <taxon>Eukaryota</taxon>
        <taxon>Metazoa</taxon>
        <taxon>Chordata</taxon>
        <taxon>Craniata</taxon>
        <taxon>Vertebrata</taxon>
        <taxon>Euteleostomi</taxon>
        <taxon>Archelosauria</taxon>
        <taxon>Archosauria</taxon>
        <taxon>Dinosauria</taxon>
        <taxon>Saurischia</taxon>
        <taxon>Theropoda</taxon>
        <taxon>Coelurosauria</taxon>
        <taxon>Aves</taxon>
        <taxon>Neognathae</taxon>
        <taxon>Galloanserae</taxon>
        <taxon>Anseriformes</taxon>
        <taxon>Anseranatidae</taxon>
        <taxon>Anseranas</taxon>
    </lineage>
</organism>
<dbReference type="FunFam" id="1.20.58.60:FF:000231">
    <property type="entry name" value="Spectrin repeat containing, nuclear envelope 1a"/>
    <property type="match status" value="1"/>
</dbReference>
<evidence type="ECO:0000256" key="12">
    <source>
        <dbReference type="ARBA" id="ARBA00023203"/>
    </source>
</evidence>
<evidence type="ECO:0000256" key="2">
    <source>
        <dbReference type="ARBA" id="ARBA00004204"/>
    </source>
</evidence>
<dbReference type="GO" id="GO:0031965">
    <property type="term" value="C:nuclear membrane"/>
    <property type="evidence" value="ECO:0007669"/>
    <property type="project" value="UniProtKB-SubCell"/>
</dbReference>
<feature type="coiled-coil region" evidence="15">
    <location>
        <begin position="6023"/>
        <end position="6050"/>
    </location>
</feature>